<dbReference type="SUPFAM" id="SSF54909">
    <property type="entry name" value="Dimeric alpha+beta barrel"/>
    <property type="match status" value="2"/>
</dbReference>
<dbReference type="Pfam" id="PF07978">
    <property type="entry name" value="NIPSNAP"/>
    <property type="match status" value="2"/>
</dbReference>
<dbReference type="InterPro" id="IPR012577">
    <property type="entry name" value="NIPSNAP"/>
</dbReference>
<evidence type="ECO:0000313" key="4">
    <source>
        <dbReference type="EMBL" id="CAF0971646.1"/>
    </source>
</evidence>
<dbReference type="Proteomes" id="UP000663829">
    <property type="component" value="Unassembled WGS sequence"/>
</dbReference>
<accession>A0A813PZA1</accession>
<dbReference type="Proteomes" id="UP000681722">
    <property type="component" value="Unassembled WGS sequence"/>
</dbReference>
<organism evidence="3 7">
    <name type="scientific">Didymodactylos carnosus</name>
    <dbReference type="NCBI Taxonomy" id="1234261"/>
    <lineage>
        <taxon>Eukaryota</taxon>
        <taxon>Metazoa</taxon>
        <taxon>Spiralia</taxon>
        <taxon>Gnathifera</taxon>
        <taxon>Rotifera</taxon>
        <taxon>Eurotatoria</taxon>
        <taxon>Bdelloidea</taxon>
        <taxon>Philodinida</taxon>
        <taxon>Philodinidae</taxon>
        <taxon>Didymodactylos</taxon>
    </lineage>
</organism>
<dbReference type="EMBL" id="CAJNOK010005417">
    <property type="protein sequence ID" value="CAF0971646.1"/>
    <property type="molecule type" value="Genomic_DNA"/>
</dbReference>
<gene>
    <name evidence="3" type="ORF">GPM918_LOCUS1388</name>
    <name evidence="4" type="ORF">OVA965_LOCUS13133</name>
    <name evidence="5" type="ORF">SRO942_LOCUS1388</name>
    <name evidence="6" type="ORF">TMI583_LOCUS13137</name>
</gene>
<dbReference type="PANTHER" id="PTHR21017">
    <property type="entry name" value="NIPSNAP-RELATED"/>
    <property type="match status" value="1"/>
</dbReference>
<evidence type="ECO:0000259" key="2">
    <source>
        <dbReference type="Pfam" id="PF07978"/>
    </source>
</evidence>
<dbReference type="FunFam" id="3.30.70.100:FF:000003">
    <property type="entry name" value="Protein NipSnap homolog 2"/>
    <property type="match status" value="1"/>
</dbReference>
<reference evidence="3" key="1">
    <citation type="submission" date="2021-02" db="EMBL/GenBank/DDBJ databases">
        <authorList>
            <person name="Nowell W R."/>
        </authorList>
    </citation>
    <scope>NUCLEOTIDE SEQUENCE</scope>
</reference>
<dbReference type="PANTHER" id="PTHR21017:SF17">
    <property type="entry name" value="PROTEIN NIPSNAP"/>
    <property type="match status" value="1"/>
</dbReference>
<dbReference type="OrthoDB" id="10262843at2759"/>
<protein>
    <recommendedName>
        <fullName evidence="2">NIPSNAP domain-containing protein</fullName>
    </recommendedName>
</protein>
<feature type="domain" description="NIPSNAP" evidence="2">
    <location>
        <begin position="248"/>
        <end position="343"/>
    </location>
</feature>
<dbReference type="GO" id="GO:0005739">
    <property type="term" value="C:mitochondrion"/>
    <property type="evidence" value="ECO:0007669"/>
    <property type="project" value="TreeGrafter"/>
</dbReference>
<dbReference type="Gene3D" id="3.30.70.100">
    <property type="match status" value="2"/>
</dbReference>
<dbReference type="Proteomes" id="UP000682733">
    <property type="component" value="Unassembled WGS sequence"/>
</dbReference>
<evidence type="ECO:0000313" key="6">
    <source>
        <dbReference type="EMBL" id="CAF3743041.1"/>
    </source>
</evidence>
<dbReference type="EMBL" id="CAJOBA010005424">
    <property type="protein sequence ID" value="CAF3743041.1"/>
    <property type="molecule type" value="Genomic_DNA"/>
</dbReference>
<evidence type="ECO:0000313" key="3">
    <source>
        <dbReference type="EMBL" id="CAF0761082.1"/>
    </source>
</evidence>
<dbReference type="GO" id="GO:0000423">
    <property type="term" value="P:mitophagy"/>
    <property type="evidence" value="ECO:0007669"/>
    <property type="project" value="UniProtKB-ARBA"/>
</dbReference>
<keyword evidence="7" id="KW-1185">Reference proteome</keyword>
<dbReference type="EMBL" id="CAJOBC010000128">
    <property type="protein sequence ID" value="CAF3541960.1"/>
    <property type="molecule type" value="Genomic_DNA"/>
</dbReference>
<dbReference type="Proteomes" id="UP000677228">
    <property type="component" value="Unassembled WGS sequence"/>
</dbReference>
<name>A0A813PZA1_9BILA</name>
<dbReference type="InterPro" id="IPR051557">
    <property type="entry name" value="NipSnap_domain"/>
</dbReference>
<comment type="caution">
    <text evidence="3">The sequence shown here is derived from an EMBL/GenBank/DDBJ whole genome shotgun (WGS) entry which is preliminary data.</text>
</comment>
<dbReference type="InterPro" id="IPR011008">
    <property type="entry name" value="Dimeric_a/b-barrel"/>
</dbReference>
<dbReference type="EMBL" id="CAJNOQ010000128">
    <property type="protein sequence ID" value="CAF0761082.1"/>
    <property type="molecule type" value="Genomic_DNA"/>
</dbReference>
<evidence type="ECO:0000256" key="1">
    <source>
        <dbReference type="ARBA" id="ARBA00005291"/>
    </source>
</evidence>
<evidence type="ECO:0000313" key="5">
    <source>
        <dbReference type="EMBL" id="CAF3541960.1"/>
    </source>
</evidence>
<proteinExistence type="inferred from homology"/>
<feature type="domain" description="NIPSNAP" evidence="2">
    <location>
        <begin position="128"/>
        <end position="204"/>
    </location>
</feature>
<comment type="similarity">
    <text evidence="1">Belongs to the NipSnap family.</text>
</comment>
<evidence type="ECO:0000313" key="7">
    <source>
        <dbReference type="Proteomes" id="UP000663829"/>
    </source>
</evidence>
<dbReference type="AlphaFoldDB" id="A0A813PZA1"/>
<sequence length="345" mass="40718">MKRKKMPSQKDVCDLCEKAGEVFSKFGLLLRDLDSSSLLVAQGSAEENKIPQQQEELQTKDYFGVGWDAQSVKMLREAVQNFSTALRDISTVVAEKRTRERFLFWFCPFEQPKDSHSKLLTETEYVFEVQHHTVKPRHMVDYENIYNDYISEIIEKYKVQGLTHTGSWRVHIGNIQNQFVHIWMFKNFSQFDEFGSDFRTDDDKILKYRQKMNEMLVQRANQVCLSFSYWGIPQPRPLESGSRQNNIYEMRSYWLKPGTLIEWGNNWVKGIKYRPDAKVLGVFSQIGELYNVHHMWCYKDFHNRKLTRSAAWGRPGWDDNVAYTVPLIRKMESKILVPLKNSPMQ</sequence>